<gene>
    <name evidence="1" type="ORF">GORHZ_046_00590</name>
</gene>
<organism evidence="1 2">
    <name type="scientific">Gordonia rhizosphera NBRC 16068</name>
    <dbReference type="NCBI Taxonomy" id="1108045"/>
    <lineage>
        <taxon>Bacteria</taxon>
        <taxon>Bacillati</taxon>
        <taxon>Actinomycetota</taxon>
        <taxon>Actinomycetes</taxon>
        <taxon>Mycobacteriales</taxon>
        <taxon>Gordoniaceae</taxon>
        <taxon>Gordonia</taxon>
    </lineage>
</organism>
<dbReference type="EMBL" id="BAHC01000046">
    <property type="protein sequence ID" value="GAB88909.1"/>
    <property type="molecule type" value="Genomic_DNA"/>
</dbReference>
<dbReference type="InterPro" id="IPR010296">
    <property type="entry name" value="DUF899_thioredox"/>
</dbReference>
<dbReference type="STRING" id="1108045.GORHZ_046_00590"/>
<dbReference type="eggNOG" id="COG4312">
    <property type="taxonomic scope" value="Bacteria"/>
</dbReference>
<dbReference type="Proteomes" id="UP000008363">
    <property type="component" value="Unassembled WGS sequence"/>
</dbReference>
<comment type="caution">
    <text evidence="1">The sequence shown here is derived from an EMBL/GenBank/DDBJ whole genome shotgun (WGS) entry which is preliminary data.</text>
</comment>
<protein>
    <recommendedName>
        <fullName evidence="3">DUF899 domain-containing protein</fullName>
    </recommendedName>
</protein>
<dbReference type="Pfam" id="PF05988">
    <property type="entry name" value="DUF899"/>
    <property type="match status" value="1"/>
</dbReference>
<evidence type="ECO:0008006" key="3">
    <source>
        <dbReference type="Google" id="ProtNLM"/>
    </source>
</evidence>
<keyword evidence="2" id="KW-1185">Reference proteome</keyword>
<reference evidence="1 2" key="1">
    <citation type="submission" date="2012-08" db="EMBL/GenBank/DDBJ databases">
        <title>Whole genome shotgun sequence of Gordonia rhizosphera NBRC 16068.</title>
        <authorList>
            <person name="Takarada H."/>
            <person name="Isaki S."/>
            <person name="Hosoyama A."/>
            <person name="Tsuchikane K."/>
            <person name="Katsumata H."/>
            <person name="Baba S."/>
            <person name="Ohji S."/>
            <person name="Yamazaki S."/>
            <person name="Fujita N."/>
        </authorList>
    </citation>
    <scope>NUCLEOTIDE SEQUENCE [LARGE SCALE GENOMIC DNA]</scope>
    <source>
        <strain evidence="1 2">NBRC 16068</strain>
    </source>
</reference>
<proteinExistence type="predicted"/>
<sequence length="69" mass="7912">MFLRNSDTVYRTWHTTGRGVEQVSHTFPLIDVLPYGRGEEWQDSPDGWPQGPTYAGWLDSPDVARLYGQ</sequence>
<name>K6WQU4_9ACTN</name>
<dbReference type="AlphaFoldDB" id="K6WQU4"/>
<accession>K6WQU4</accession>
<evidence type="ECO:0000313" key="2">
    <source>
        <dbReference type="Proteomes" id="UP000008363"/>
    </source>
</evidence>
<evidence type="ECO:0000313" key="1">
    <source>
        <dbReference type="EMBL" id="GAB88909.1"/>
    </source>
</evidence>